<evidence type="ECO:0000313" key="2">
    <source>
        <dbReference type="EMBL" id="CAG2059488.1"/>
    </source>
</evidence>
<comment type="caution">
    <text evidence="2">The sequence shown here is derived from an EMBL/GenBank/DDBJ whole genome shotgun (WGS) entry which is preliminary data.</text>
</comment>
<proteinExistence type="predicted"/>
<gene>
    <name evidence="2" type="ORF">TPAB3V08_LOCUS6451</name>
</gene>
<evidence type="ECO:0000313" key="3">
    <source>
        <dbReference type="Proteomes" id="UP001153148"/>
    </source>
</evidence>
<feature type="non-terminal residue" evidence="2">
    <location>
        <position position="1"/>
    </location>
</feature>
<feature type="compositionally biased region" description="Basic and acidic residues" evidence="1">
    <location>
        <begin position="1"/>
        <end position="16"/>
    </location>
</feature>
<organism evidence="2 3">
    <name type="scientific">Timema podura</name>
    <name type="common">Walking stick</name>
    <dbReference type="NCBI Taxonomy" id="61482"/>
    <lineage>
        <taxon>Eukaryota</taxon>
        <taxon>Metazoa</taxon>
        <taxon>Ecdysozoa</taxon>
        <taxon>Arthropoda</taxon>
        <taxon>Hexapoda</taxon>
        <taxon>Insecta</taxon>
        <taxon>Pterygota</taxon>
        <taxon>Neoptera</taxon>
        <taxon>Polyneoptera</taxon>
        <taxon>Phasmatodea</taxon>
        <taxon>Timematodea</taxon>
        <taxon>Timematoidea</taxon>
        <taxon>Timematidae</taxon>
        <taxon>Timema</taxon>
    </lineage>
</organism>
<dbReference type="EMBL" id="CAJPIN010009693">
    <property type="protein sequence ID" value="CAG2059488.1"/>
    <property type="molecule type" value="Genomic_DNA"/>
</dbReference>
<accession>A0ABN7P279</accession>
<reference evidence="2" key="1">
    <citation type="submission" date="2021-03" db="EMBL/GenBank/DDBJ databases">
        <authorList>
            <person name="Tran Van P."/>
        </authorList>
    </citation>
    <scope>NUCLEOTIDE SEQUENCE</scope>
</reference>
<evidence type="ECO:0000256" key="1">
    <source>
        <dbReference type="SAM" id="MobiDB-lite"/>
    </source>
</evidence>
<feature type="compositionally biased region" description="Polar residues" evidence="1">
    <location>
        <begin position="18"/>
        <end position="32"/>
    </location>
</feature>
<feature type="region of interest" description="Disordered" evidence="1">
    <location>
        <begin position="1"/>
        <end position="40"/>
    </location>
</feature>
<name>A0ABN7P279_TIMPD</name>
<dbReference type="Proteomes" id="UP001153148">
    <property type="component" value="Unassembled WGS sequence"/>
</dbReference>
<feature type="region of interest" description="Disordered" evidence="1">
    <location>
        <begin position="84"/>
        <end position="113"/>
    </location>
</feature>
<sequence length="113" mass="12923">RDVLNARLARRTERGKRGQSNSCLESGCQSDPSILEDQEHPDCVPCTEPSYDKSAKLSQLERYRRRTLRRAILQVCLPHSADKTKLDLSSHSRRGEYVRNSAHNEQKTLSNLC</sequence>
<protein>
    <submittedName>
        <fullName evidence="2">Uncharacterized protein</fullName>
    </submittedName>
</protein>
<feature type="compositionally biased region" description="Basic and acidic residues" evidence="1">
    <location>
        <begin position="84"/>
        <end position="106"/>
    </location>
</feature>
<keyword evidence="3" id="KW-1185">Reference proteome</keyword>